<keyword evidence="3" id="KW-1185">Reference proteome</keyword>
<comment type="caution">
    <text evidence="2">The sequence shown here is derived from an EMBL/GenBank/DDBJ whole genome shotgun (WGS) entry which is preliminary data.</text>
</comment>
<dbReference type="AlphaFoldDB" id="A0AAD8RWJ8"/>
<dbReference type="Pfam" id="PF02171">
    <property type="entry name" value="Piwi"/>
    <property type="match status" value="1"/>
</dbReference>
<dbReference type="Proteomes" id="UP001231189">
    <property type="component" value="Unassembled WGS sequence"/>
</dbReference>
<reference evidence="2" key="1">
    <citation type="submission" date="2023-07" db="EMBL/GenBank/DDBJ databases">
        <title>A chromosome-level genome assembly of Lolium multiflorum.</title>
        <authorList>
            <person name="Chen Y."/>
            <person name="Copetti D."/>
            <person name="Kolliker R."/>
            <person name="Studer B."/>
        </authorList>
    </citation>
    <scope>NUCLEOTIDE SEQUENCE</scope>
    <source>
        <strain evidence="2">02402/16</strain>
        <tissue evidence="2">Leaf</tissue>
    </source>
</reference>
<evidence type="ECO:0000259" key="1">
    <source>
        <dbReference type="Pfam" id="PF02171"/>
    </source>
</evidence>
<gene>
    <name evidence="2" type="ORF">QYE76_006309</name>
</gene>
<proteinExistence type="predicted"/>
<dbReference type="EMBL" id="JAUUTY010000005">
    <property type="protein sequence ID" value="KAK1631994.1"/>
    <property type="molecule type" value="Genomic_DNA"/>
</dbReference>
<protein>
    <recommendedName>
        <fullName evidence="1">Piwi domain-containing protein</fullName>
    </recommendedName>
</protein>
<evidence type="ECO:0000313" key="3">
    <source>
        <dbReference type="Proteomes" id="UP001231189"/>
    </source>
</evidence>
<dbReference type="Gene3D" id="3.30.420.10">
    <property type="entry name" value="Ribonuclease H-like superfamily/Ribonuclease H"/>
    <property type="match status" value="1"/>
</dbReference>
<name>A0AAD8RWJ8_LOLMU</name>
<dbReference type="GO" id="GO:0003676">
    <property type="term" value="F:nucleic acid binding"/>
    <property type="evidence" value="ECO:0007669"/>
    <property type="project" value="InterPro"/>
</dbReference>
<sequence>MSATTRSRCIPPELLPLASSGGHAIEVLLPATTLSRYCIVRRSTRLFANNQNNQHTVDKSGNILPGTIIESKLCHPTEFDFYLCSHAGIQQCVWAMMEDVIRITQVKRVVGT</sequence>
<accession>A0AAD8RWJ8</accession>
<dbReference type="SUPFAM" id="SSF53098">
    <property type="entry name" value="Ribonuclease H-like"/>
    <property type="match status" value="1"/>
</dbReference>
<dbReference type="InterPro" id="IPR003165">
    <property type="entry name" value="Piwi"/>
</dbReference>
<organism evidence="2 3">
    <name type="scientific">Lolium multiflorum</name>
    <name type="common">Italian ryegrass</name>
    <name type="synonym">Lolium perenne subsp. multiflorum</name>
    <dbReference type="NCBI Taxonomy" id="4521"/>
    <lineage>
        <taxon>Eukaryota</taxon>
        <taxon>Viridiplantae</taxon>
        <taxon>Streptophyta</taxon>
        <taxon>Embryophyta</taxon>
        <taxon>Tracheophyta</taxon>
        <taxon>Spermatophyta</taxon>
        <taxon>Magnoliopsida</taxon>
        <taxon>Liliopsida</taxon>
        <taxon>Poales</taxon>
        <taxon>Poaceae</taxon>
        <taxon>BOP clade</taxon>
        <taxon>Pooideae</taxon>
        <taxon>Poodae</taxon>
        <taxon>Poeae</taxon>
        <taxon>Poeae Chloroplast Group 2 (Poeae type)</taxon>
        <taxon>Loliodinae</taxon>
        <taxon>Loliinae</taxon>
        <taxon>Lolium</taxon>
    </lineage>
</organism>
<dbReference type="InterPro" id="IPR036397">
    <property type="entry name" value="RNaseH_sf"/>
</dbReference>
<feature type="domain" description="Piwi" evidence="1">
    <location>
        <begin position="41"/>
        <end position="93"/>
    </location>
</feature>
<dbReference type="PANTHER" id="PTHR22891">
    <property type="entry name" value="EUKARYOTIC TRANSLATION INITIATION FACTOR 2C"/>
    <property type="match status" value="1"/>
</dbReference>
<dbReference type="InterPro" id="IPR012337">
    <property type="entry name" value="RNaseH-like_sf"/>
</dbReference>
<evidence type="ECO:0000313" key="2">
    <source>
        <dbReference type="EMBL" id="KAK1631994.1"/>
    </source>
</evidence>